<gene>
    <name evidence="4" type="ORF">ACFOW1_03115</name>
</gene>
<dbReference type="SUPFAM" id="SSF54106">
    <property type="entry name" value="LysM domain"/>
    <property type="match status" value="2"/>
</dbReference>
<evidence type="ECO:0000259" key="3">
    <source>
        <dbReference type="PROSITE" id="PS51782"/>
    </source>
</evidence>
<organism evidence="4 5">
    <name type="scientific">Parasediminibacterium paludis</name>
    <dbReference type="NCBI Taxonomy" id="908966"/>
    <lineage>
        <taxon>Bacteria</taxon>
        <taxon>Pseudomonadati</taxon>
        <taxon>Bacteroidota</taxon>
        <taxon>Chitinophagia</taxon>
        <taxon>Chitinophagales</taxon>
        <taxon>Chitinophagaceae</taxon>
        <taxon>Parasediminibacterium</taxon>
    </lineage>
</organism>
<evidence type="ECO:0000256" key="2">
    <source>
        <dbReference type="SAM" id="SignalP"/>
    </source>
</evidence>
<dbReference type="PANTHER" id="PTHR33734:SF22">
    <property type="entry name" value="MEMBRANE-BOUND LYTIC MUREIN TRANSGLYCOSYLASE D"/>
    <property type="match status" value="1"/>
</dbReference>
<sequence length="337" mass="36184">MASQHKIYFLSCFIAASLLANIATAQTQPIVHTIKQGETLSALAKKYSTTVGDIMRLNGMNSNSKLQIGEAVKIPTTATNIAETPKSEPAKPQSAITKQPEISATVTDVTYKVLKGQSLYGIAKQFKTTEKQIIAWNNLPNDKIRAGQTIIVGKKVLEKSTIPVTPKPQLSKPGEDKPVVAPPVTQQTTKSEELTVLNAGSAKVTTPAETKPIPAPVKEAIKTEPAAIPASAKYVESEGFFANYFNHKDRNLTTAAGDASIFKTTSGWTDKKYYVLMNDVNQGDIVRLTANNKTICAKVLGPLPDIKEDSGLLLRVSNAAAAVLGIEDAKFNVTVSY</sequence>
<dbReference type="RefSeq" id="WP_379012251.1">
    <property type="nucleotide sequence ID" value="NZ_JBHSDC010000002.1"/>
</dbReference>
<feature type="domain" description="LysM" evidence="3">
    <location>
        <begin position="109"/>
        <end position="152"/>
    </location>
</feature>
<dbReference type="EMBL" id="JBHSDC010000002">
    <property type="protein sequence ID" value="MFC4230866.1"/>
    <property type="molecule type" value="Genomic_DNA"/>
</dbReference>
<dbReference type="Proteomes" id="UP001595906">
    <property type="component" value="Unassembled WGS sequence"/>
</dbReference>
<feature type="region of interest" description="Disordered" evidence="1">
    <location>
        <begin position="164"/>
        <end position="189"/>
    </location>
</feature>
<protein>
    <submittedName>
        <fullName evidence="4">LysM peptidoglycan-binding domain-containing protein</fullName>
    </submittedName>
</protein>
<feature type="signal peptide" evidence="2">
    <location>
        <begin position="1"/>
        <end position="25"/>
    </location>
</feature>
<keyword evidence="5" id="KW-1185">Reference proteome</keyword>
<comment type="caution">
    <text evidence="4">The sequence shown here is derived from an EMBL/GenBank/DDBJ whole genome shotgun (WGS) entry which is preliminary data.</text>
</comment>
<dbReference type="SMART" id="SM00257">
    <property type="entry name" value="LysM"/>
    <property type="match status" value="2"/>
</dbReference>
<dbReference type="PROSITE" id="PS51782">
    <property type="entry name" value="LYSM"/>
    <property type="match status" value="2"/>
</dbReference>
<feature type="chain" id="PRO_5046988947" evidence="2">
    <location>
        <begin position="26"/>
        <end position="337"/>
    </location>
</feature>
<evidence type="ECO:0000313" key="4">
    <source>
        <dbReference type="EMBL" id="MFC4230866.1"/>
    </source>
</evidence>
<evidence type="ECO:0000313" key="5">
    <source>
        <dbReference type="Proteomes" id="UP001595906"/>
    </source>
</evidence>
<dbReference type="Gene3D" id="3.10.350.10">
    <property type="entry name" value="LysM domain"/>
    <property type="match status" value="2"/>
</dbReference>
<evidence type="ECO:0000256" key="1">
    <source>
        <dbReference type="SAM" id="MobiDB-lite"/>
    </source>
</evidence>
<name>A0ABV8PV08_9BACT</name>
<proteinExistence type="predicted"/>
<dbReference type="InterPro" id="IPR036779">
    <property type="entry name" value="LysM_dom_sf"/>
</dbReference>
<reference evidence="5" key="1">
    <citation type="journal article" date="2019" name="Int. J. Syst. Evol. Microbiol.">
        <title>The Global Catalogue of Microorganisms (GCM) 10K type strain sequencing project: providing services to taxonomists for standard genome sequencing and annotation.</title>
        <authorList>
            <consortium name="The Broad Institute Genomics Platform"/>
            <consortium name="The Broad Institute Genome Sequencing Center for Infectious Disease"/>
            <person name="Wu L."/>
            <person name="Ma J."/>
        </authorList>
    </citation>
    <scope>NUCLEOTIDE SEQUENCE [LARGE SCALE GENOMIC DNA]</scope>
    <source>
        <strain evidence="5">CECT 8010</strain>
    </source>
</reference>
<accession>A0ABV8PV08</accession>
<feature type="domain" description="LysM" evidence="3">
    <location>
        <begin position="30"/>
        <end position="74"/>
    </location>
</feature>
<dbReference type="CDD" id="cd00118">
    <property type="entry name" value="LysM"/>
    <property type="match status" value="2"/>
</dbReference>
<keyword evidence="2" id="KW-0732">Signal</keyword>
<dbReference type="Pfam" id="PF01476">
    <property type="entry name" value="LysM"/>
    <property type="match status" value="2"/>
</dbReference>
<dbReference type="PANTHER" id="PTHR33734">
    <property type="entry name" value="LYSM DOMAIN-CONTAINING GPI-ANCHORED PROTEIN 2"/>
    <property type="match status" value="1"/>
</dbReference>
<dbReference type="InterPro" id="IPR018392">
    <property type="entry name" value="LysM"/>
</dbReference>